<dbReference type="OrthoDB" id="7337537at2"/>
<keyword evidence="6" id="KW-1185">Reference proteome</keyword>
<organism evidence="5 6">
    <name type="scientific">Actinomadura madurae</name>
    <dbReference type="NCBI Taxonomy" id="1993"/>
    <lineage>
        <taxon>Bacteria</taxon>
        <taxon>Bacillati</taxon>
        <taxon>Actinomycetota</taxon>
        <taxon>Actinomycetes</taxon>
        <taxon>Streptosporangiales</taxon>
        <taxon>Thermomonosporaceae</taxon>
        <taxon>Actinomadura</taxon>
    </lineage>
</organism>
<dbReference type="EMBL" id="FOVH01000004">
    <property type="protein sequence ID" value="SFO19236.1"/>
    <property type="molecule type" value="Genomic_DNA"/>
</dbReference>
<gene>
    <name evidence="5" type="ORF">SAMN04489713_104446</name>
</gene>
<proteinExistence type="inferred from homology"/>
<dbReference type="PROSITE" id="PS51257">
    <property type="entry name" value="PROKAR_LIPOPROTEIN"/>
    <property type="match status" value="1"/>
</dbReference>
<dbReference type="GeneID" id="99653874"/>
<dbReference type="PANTHER" id="PTHR30483">
    <property type="entry name" value="LEUCINE-SPECIFIC-BINDING PROTEIN"/>
    <property type="match status" value="1"/>
</dbReference>
<evidence type="ECO:0000313" key="5">
    <source>
        <dbReference type="EMBL" id="SFO19236.1"/>
    </source>
</evidence>
<evidence type="ECO:0000256" key="1">
    <source>
        <dbReference type="ARBA" id="ARBA00010062"/>
    </source>
</evidence>
<evidence type="ECO:0000313" key="6">
    <source>
        <dbReference type="Proteomes" id="UP000183413"/>
    </source>
</evidence>
<feature type="domain" description="Leucine-binding protein" evidence="4">
    <location>
        <begin position="35"/>
        <end position="346"/>
    </location>
</feature>
<feature type="signal peptide" evidence="3">
    <location>
        <begin position="1"/>
        <end position="25"/>
    </location>
</feature>
<dbReference type="eggNOG" id="COG0683">
    <property type="taxonomic scope" value="Bacteria"/>
</dbReference>
<keyword evidence="2 3" id="KW-0732">Signal</keyword>
<dbReference type="AlphaFoldDB" id="A0A1I5F6G9"/>
<name>A0A1I5F6G9_9ACTN</name>
<dbReference type="InterPro" id="IPR028082">
    <property type="entry name" value="Peripla_BP_I"/>
</dbReference>
<dbReference type="STRING" id="1993.SAMN04489713_104446"/>
<accession>A0A1I5F6G9</accession>
<feature type="chain" id="PRO_5039626142" evidence="3">
    <location>
        <begin position="26"/>
        <end position="409"/>
    </location>
</feature>
<sequence>MRRSRRIHGPITWAALSCVVVTAAACGGGSSGSGSINVGGLVPLSGGGAVYGPDIQSALRIAVEEINGDAPMGRKLKLQIEDSQTDPDAATRATQKLINVNRSAAIMGVWSSAETLAIAPMAIQSGTVLTTAAGAGDVTDLDDENLVWRFYPPGKYTGAAIAQAVREQKWTSAVAMSRNDPSGLTIVKSFKDALQASGGRVVDSVTYPPNQSSYTGEVGRAIGKKADVIVNVGYTPELAAMMKDARNAPDKGTWLSVGWSVNQELFDAVGTAAAEGLYTVDAAPNVDGAAYANLRRAFQAKTGKELLASNTFAFYAYDSAIVVALAMAACECTKGAALTKAIAKVSTAPGKKVGGYAEGIAALKGGGDIDYQGAASDLEFDGKGDQRSDYGVYQVRNGKVELVKKFTLS</sequence>
<evidence type="ECO:0000256" key="2">
    <source>
        <dbReference type="ARBA" id="ARBA00022729"/>
    </source>
</evidence>
<dbReference type="SUPFAM" id="SSF53822">
    <property type="entry name" value="Periplasmic binding protein-like I"/>
    <property type="match status" value="1"/>
</dbReference>
<dbReference type="RefSeq" id="WP_081842341.1">
    <property type="nucleotide sequence ID" value="NZ_CP083237.1"/>
</dbReference>
<reference evidence="5 6" key="1">
    <citation type="submission" date="2016-10" db="EMBL/GenBank/DDBJ databases">
        <authorList>
            <person name="de Groot N.N."/>
        </authorList>
    </citation>
    <scope>NUCLEOTIDE SEQUENCE [LARGE SCALE GENOMIC DNA]</scope>
    <source>
        <strain evidence="5 6">DSM 43067</strain>
    </source>
</reference>
<comment type="similarity">
    <text evidence="1">Belongs to the leucine-binding protein family.</text>
</comment>
<dbReference type="Pfam" id="PF13458">
    <property type="entry name" value="Peripla_BP_6"/>
    <property type="match status" value="1"/>
</dbReference>
<dbReference type="PANTHER" id="PTHR30483:SF6">
    <property type="entry name" value="PERIPLASMIC BINDING PROTEIN OF ABC TRANSPORTER FOR NATURAL AMINO ACIDS"/>
    <property type="match status" value="1"/>
</dbReference>
<dbReference type="InParanoid" id="A0A1I5F6G9"/>
<evidence type="ECO:0000259" key="4">
    <source>
        <dbReference type="Pfam" id="PF13458"/>
    </source>
</evidence>
<dbReference type="InterPro" id="IPR051010">
    <property type="entry name" value="BCAA_transport"/>
</dbReference>
<dbReference type="Gene3D" id="3.40.50.2300">
    <property type="match status" value="2"/>
</dbReference>
<dbReference type="CDD" id="cd06346">
    <property type="entry name" value="PBP1_ABC_ligand_binding-like"/>
    <property type="match status" value="1"/>
</dbReference>
<protein>
    <submittedName>
        <fullName evidence="5">Branched-chain amino acid transport system substrate-binding protein</fullName>
    </submittedName>
</protein>
<dbReference type="InterPro" id="IPR028081">
    <property type="entry name" value="Leu-bd"/>
</dbReference>
<evidence type="ECO:0000256" key="3">
    <source>
        <dbReference type="SAM" id="SignalP"/>
    </source>
</evidence>
<dbReference type="Proteomes" id="UP000183413">
    <property type="component" value="Unassembled WGS sequence"/>
</dbReference>